<evidence type="ECO:0000313" key="2">
    <source>
        <dbReference type="EMBL" id="TXL77554.1"/>
    </source>
</evidence>
<dbReference type="AlphaFoldDB" id="A0A5C8PQB6"/>
<dbReference type="InterPro" id="IPR053728">
    <property type="entry name" value="Alginate_Permeability_Chnl"/>
</dbReference>
<gene>
    <name evidence="2" type="ORF">FHP25_08985</name>
</gene>
<evidence type="ECO:0000313" key="3">
    <source>
        <dbReference type="Proteomes" id="UP000321638"/>
    </source>
</evidence>
<comment type="caution">
    <text evidence="2">The sequence shown here is derived from an EMBL/GenBank/DDBJ whole genome shotgun (WGS) entry which is preliminary data.</text>
</comment>
<dbReference type="Gene3D" id="2.40.160.100">
    <property type="match status" value="1"/>
</dbReference>
<accession>A0A5C8PQB6</accession>
<reference evidence="2 3" key="1">
    <citation type="submission" date="2019-06" db="EMBL/GenBank/DDBJ databases">
        <title>New taxonomy in bacterial strain CC-CFT640, isolated from vineyard.</title>
        <authorList>
            <person name="Lin S.-Y."/>
            <person name="Tsai C.-F."/>
            <person name="Young C.-C."/>
        </authorList>
    </citation>
    <scope>NUCLEOTIDE SEQUENCE [LARGE SCALE GENOMIC DNA]</scope>
    <source>
        <strain evidence="2 3">CC-CFT640</strain>
    </source>
</reference>
<feature type="domain" description="Alginate export" evidence="1">
    <location>
        <begin position="91"/>
        <end position="472"/>
    </location>
</feature>
<proteinExistence type="predicted"/>
<keyword evidence="3" id="KW-1185">Reference proteome</keyword>
<sequence length="482" mass="53484">MLTPSCRLTTEHNAAPGGVDAVGKLWIIGVVSAAFTLWSPSLRAQDDGETPFLPKTLRYDEDYRYLADPARRGDPWDPLKHIPLNGAGDVYLSLGGELRERYEHTRNLGVRGKDDVLMNRLLLSADLHVGDAFRSFVQFGVLSQFGRDGGSLATDENRLDFQQAFFDASTGLGPTERATLRVGRQEMNYGSGRFVSIREGPNARRSFDGFRALYRAGGMDIDAFVTRPVQLLPGTFDDRPDKKQGFWGAYAVARLPAGMNLDVYYFGLDRANAVFAAGIADERRHTLGTRLWGASGAFDYNVEAAFQFGSFGSQTIRAWGVSADLGVTFATLPFKPRLGLKANAESGDGNPQDRRLGTLNPLFPNHAYFSEAAVGAPMNDIDFQPNLTLQLAQRLSFYVGWDFFWRQSTRDAVYNAALLPIPGTAQNNSRYIGDLITTHLRWRVDRHLEVNLDYTHFFAGGALRKAGRGDIDFAMMSVAYRF</sequence>
<dbReference type="OrthoDB" id="311329at2"/>
<dbReference type="InterPro" id="IPR025388">
    <property type="entry name" value="Alginate_export_dom"/>
</dbReference>
<dbReference type="EMBL" id="VDUZ01000008">
    <property type="protein sequence ID" value="TXL77554.1"/>
    <property type="molecule type" value="Genomic_DNA"/>
</dbReference>
<name>A0A5C8PQB6_9HYPH</name>
<dbReference type="Pfam" id="PF13372">
    <property type="entry name" value="Alginate_exp"/>
    <property type="match status" value="1"/>
</dbReference>
<dbReference type="Proteomes" id="UP000321638">
    <property type="component" value="Unassembled WGS sequence"/>
</dbReference>
<evidence type="ECO:0000259" key="1">
    <source>
        <dbReference type="Pfam" id="PF13372"/>
    </source>
</evidence>
<organism evidence="2 3">
    <name type="scientific">Vineibacter terrae</name>
    <dbReference type="NCBI Taxonomy" id="2586908"/>
    <lineage>
        <taxon>Bacteria</taxon>
        <taxon>Pseudomonadati</taxon>
        <taxon>Pseudomonadota</taxon>
        <taxon>Alphaproteobacteria</taxon>
        <taxon>Hyphomicrobiales</taxon>
        <taxon>Vineibacter</taxon>
    </lineage>
</organism>
<protein>
    <submittedName>
        <fullName evidence="2">Alginate export family protein</fullName>
    </submittedName>
</protein>